<dbReference type="OrthoDB" id="1100342at2759"/>
<feature type="transmembrane region" description="Helical" evidence="6">
    <location>
        <begin position="185"/>
        <end position="204"/>
    </location>
</feature>
<dbReference type="InterPro" id="IPR003689">
    <property type="entry name" value="ZIP"/>
</dbReference>
<evidence type="ECO:0000256" key="3">
    <source>
        <dbReference type="ARBA" id="ARBA00022989"/>
    </source>
</evidence>
<reference evidence="7 8" key="1">
    <citation type="journal article" date="2013" name="Genome Biol.">
        <title>Genome of Acanthamoeba castellanii highlights extensive lateral gene transfer and early evolution of tyrosine kinase signaling.</title>
        <authorList>
            <person name="Clarke M."/>
            <person name="Lohan A.J."/>
            <person name="Liu B."/>
            <person name="Lagkouvardos I."/>
            <person name="Roy S."/>
            <person name="Zafar N."/>
            <person name="Bertelli C."/>
            <person name="Schilde C."/>
            <person name="Kianianmomeni A."/>
            <person name="Burglin T.R."/>
            <person name="Frech C."/>
            <person name="Turcotte B."/>
            <person name="Kopec K.O."/>
            <person name="Synnott J.M."/>
            <person name="Choo C."/>
            <person name="Paponov I."/>
            <person name="Finkler A."/>
            <person name="Soon Heng Tan C."/>
            <person name="Hutchins A.P."/>
            <person name="Weinmeier T."/>
            <person name="Rattei T."/>
            <person name="Chu J.S."/>
            <person name="Gimenez G."/>
            <person name="Irimia M."/>
            <person name="Rigden D.J."/>
            <person name="Fitzpatrick D.A."/>
            <person name="Lorenzo-Morales J."/>
            <person name="Bateman A."/>
            <person name="Chiu C.H."/>
            <person name="Tang P."/>
            <person name="Hegemann P."/>
            <person name="Fromm H."/>
            <person name="Raoult D."/>
            <person name="Greub G."/>
            <person name="Miranda-Saavedra D."/>
            <person name="Chen N."/>
            <person name="Nash P."/>
            <person name="Ginger M.L."/>
            <person name="Horn M."/>
            <person name="Schaap P."/>
            <person name="Caler L."/>
            <person name="Loftus B."/>
        </authorList>
    </citation>
    <scope>NUCLEOTIDE SEQUENCE [LARGE SCALE GENOMIC DNA]</scope>
    <source>
        <strain evidence="7 8">Neff</strain>
    </source>
</reference>
<dbReference type="STRING" id="1257118.L8HCU3"/>
<dbReference type="OMA" id="HFGSRRW"/>
<sequence length="300" mass="32809">MAFPVFAVVGIPVIFVLGFAGALLPSLVSFFFPSYGITRRIYFSFFNGLAAGLILAVGFVHSIPDSFESFDEVMEQSDASEMTRDYAWPAWIAMMGVIICFSVEELVDFLAAHFRVAHAHSHAHSHKKGEPALVEDDEEDDIEAKKELAEKESTDEGVQNSKSEKTKKEKTSKDYTPATRRMVKMLVLFFGLLFHNIFVGLALGTADNDHALFIAIIFHQFFEGLGLGSRVADVDMRKILSVLLIDFVFAASAPVGIGIGLGVKSALEDGSMAYSTVDGTFQALTPSAHVTFPNSLATMY</sequence>
<dbReference type="KEGG" id="acan:ACA1_069540"/>
<dbReference type="RefSeq" id="XP_004352897.1">
    <property type="nucleotide sequence ID" value="XM_004352845.1"/>
</dbReference>
<dbReference type="PANTHER" id="PTHR11040">
    <property type="entry name" value="ZINC/IRON TRANSPORTER"/>
    <property type="match status" value="1"/>
</dbReference>
<keyword evidence="4 6" id="KW-0472">Membrane</keyword>
<dbReference type="GO" id="GO:0005886">
    <property type="term" value="C:plasma membrane"/>
    <property type="evidence" value="ECO:0007669"/>
    <property type="project" value="TreeGrafter"/>
</dbReference>
<dbReference type="VEuPathDB" id="AmoebaDB:ACA1_069540"/>
<dbReference type="Proteomes" id="UP000011083">
    <property type="component" value="Unassembled WGS sequence"/>
</dbReference>
<keyword evidence="2 6" id="KW-0812">Transmembrane</keyword>
<evidence type="ECO:0000313" key="8">
    <source>
        <dbReference type="Proteomes" id="UP000011083"/>
    </source>
</evidence>
<keyword evidence="8" id="KW-1185">Reference proteome</keyword>
<feature type="transmembrane region" description="Helical" evidence="6">
    <location>
        <begin position="86"/>
        <end position="107"/>
    </location>
</feature>
<dbReference type="GO" id="GO:0005385">
    <property type="term" value="F:zinc ion transmembrane transporter activity"/>
    <property type="evidence" value="ECO:0007669"/>
    <property type="project" value="TreeGrafter"/>
</dbReference>
<gene>
    <name evidence="7" type="ORF">ACA1_069540</name>
</gene>
<feature type="transmembrane region" description="Helical" evidence="6">
    <location>
        <begin position="210"/>
        <end position="227"/>
    </location>
</feature>
<organism evidence="7 8">
    <name type="scientific">Acanthamoeba castellanii (strain ATCC 30010 / Neff)</name>
    <dbReference type="NCBI Taxonomy" id="1257118"/>
    <lineage>
        <taxon>Eukaryota</taxon>
        <taxon>Amoebozoa</taxon>
        <taxon>Discosea</taxon>
        <taxon>Longamoebia</taxon>
        <taxon>Centramoebida</taxon>
        <taxon>Acanthamoebidae</taxon>
        <taxon>Acanthamoeba</taxon>
    </lineage>
</organism>
<evidence type="ECO:0000256" key="2">
    <source>
        <dbReference type="ARBA" id="ARBA00022692"/>
    </source>
</evidence>
<evidence type="ECO:0000256" key="6">
    <source>
        <dbReference type="SAM" id="Phobius"/>
    </source>
</evidence>
<evidence type="ECO:0000313" key="7">
    <source>
        <dbReference type="EMBL" id="ELR23369.1"/>
    </source>
</evidence>
<dbReference type="EMBL" id="KB007857">
    <property type="protein sequence ID" value="ELR23369.1"/>
    <property type="molecule type" value="Genomic_DNA"/>
</dbReference>
<feature type="compositionally biased region" description="Basic and acidic residues" evidence="5">
    <location>
        <begin position="162"/>
        <end position="173"/>
    </location>
</feature>
<dbReference type="GeneID" id="14924343"/>
<comment type="subcellular location">
    <subcellularLocation>
        <location evidence="1">Membrane</location>
        <topology evidence="1">Multi-pass membrane protein</topology>
    </subcellularLocation>
</comment>
<evidence type="ECO:0000256" key="1">
    <source>
        <dbReference type="ARBA" id="ARBA00004141"/>
    </source>
</evidence>
<feature type="transmembrane region" description="Helical" evidence="6">
    <location>
        <begin position="6"/>
        <end position="32"/>
    </location>
</feature>
<keyword evidence="3 6" id="KW-1133">Transmembrane helix</keyword>
<dbReference type="PANTHER" id="PTHR11040:SF44">
    <property type="entry name" value="PROTEIN ZNTC-RELATED"/>
    <property type="match status" value="1"/>
</dbReference>
<proteinExistence type="predicted"/>
<protein>
    <submittedName>
        <fullName evidence="7">Metal cation transporter, ZIP family protein</fullName>
    </submittedName>
</protein>
<feature type="transmembrane region" description="Helical" evidence="6">
    <location>
        <begin position="41"/>
        <end position="63"/>
    </location>
</feature>
<dbReference type="AlphaFoldDB" id="L8HCU3"/>
<evidence type="ECO:0000256" key="5">
    <source>
        <dbReference type="SAM" id="MobiDB-lite"/>
    </source>
</evidence>
<evidence type="ECO:0000256" key="4">
    <source>
        <dbReference type="ARBA" id="ARBA00023136"/>
    </source>
</evidence>
<feature type="region of interest" description="Disordered" evidence="5">
    <location>
        <begin position="148"/>
        <end position="174"/>
    </location>
</feature>
<feature type="transmembrane region" description="Helical" evidence="6">
    <location>
        <begin position="239"/>
        <end position="263"/>
    </location>
</feature>
<name>L8HCU3_ACACF</name>
<accession>L8HCU3</accession>
<dbReference type="Pfam" id="PF02535">
    <property type="entry name" value="Zip"/>
    <property type="match status" value="1"/>
</dbReference>